<dbReference type="Proteomes" id="UP001257948">
    <property type="component" value="Unassembled WGS sequence"/>
</dbReference>
<protein>
    <submittedName>
        <fullName evidence="2">Uncharacterized protein</fullName>
    </submittedName>
</protein>
<evidence type="ECO:0000313" key="3">
    <source>
        <dbReference type="Proteomes" id="UP001257948"/>
    </source>
</evidence>
<accession>A0ABU3LNF8</accession>
<sequence>MLAGEPAPTGPNRRGAKPPDFPVSVIDAPALPQVLAELAARADEMDADTPPAVLRAQGDRLVAAPGLDHLRSDDRHRAAPGSA</sequence>
<proteinExistence type="predicted"/>
<evidence type="ECO:0000313" key="2">
    <source>
        <dbReference type="EMBL" id="MDT7840168.1"/>
    </source>
</evidence>
<organism evidence="2 3">
    <name type="scientific">Streptomyces justiciae</name>
    <dbReference type="NCBI Taxonomy" id="2780140"/>
    <lineage>
        <taxon>Bacteria</taxon>
        <taxon>Bacillati</taxon>
        <taxon>Actinomycetota</taxon>
        <taxon>Actinomycetes</taxon>
        <taxon>Kitasatosporales</taxon>
        <taxon>Streptomycetaceae</taxon>
        <taxon>Streptomyces</taxon>
    </lineage>
</organism>
<reference evidence="3" key="1">
    <citation type="submission" date="2023-07" db="EMBL/GenBank/DDBJ databases">
        <title>Draft genome sequence of the endophytic actinobacterium Streptomyces justiciae WPN32, a potential antibiotic producer.</title>
        <authorList>
            <person name="Yasawong M."/>
            <person name="Pana W."/>
            <person name="Ganta P."/>
            <person name="Santapan N."/>
            <person name="Songngamsuk T."/>
            <person name="Phatcharaharikarn M."/>
            <person name="Kerdtoob S."/>
            <person name="Nantapong N."/>
        </authorList>
    </citation>
    <scope>NUCLEOTIDE SEQUENCE [LARGE SCALE GENOMIC DNA]</scope>
    <source>
        <strain evidence="3">WPN32</strain>
    </source>
</reference>
<dbReference type="EMBL" id="JAVTLL010000003">
    <property type="protein sequence ID" value="MDT7840168.1"/>
    <property type="molecule type" value="Genomic_DNA"/>
</dbReference>
<evidence type="ECO:0000256" key="1">
    <source>
        <dbReference type="SAM" id="MobiDB-lite"/>
    </source>
</evidence>
<gene>
    <name evidence="2" type="ORF">RQC66_05445</name>
</gene>
<feature type="region of interest" description="Disordered" evidence="1">
    <location>
        <begin position="1"/>
        <end position="23"/>
    </location>
</feature>
<comment type="caution">
    <text evidence="2">The sequence shown here is derived from an EMBL/GenBank/DDBJ whole genome shotgun (WGS) entry which is preliminary data.</text>
</comment>
<feature type="region of interest" description="Disordered" evidence="1">
    <location>
        <begin position="64"/>
        <end position="83"/>
    </location>
</feature>
<dbReference type="RefSeq" id="WP_314198665.1">
    <property type="nucleotide sequence ID" value="NZ_JAVTLL010000003.1"/>
</dbReference>
<keyword evidence="3" id="KW-1185">Reference proteome</keyword>
<feature type="compositionally biased region" description="Basic and acidic residues" evidence="1">
    <location>
        <begin position="68"/>
        <end position="77"/>
    </location>
</feature>
<name>A0ABU3LNF8_9ACTN</name>